<evidence type="ECO:0000313" key="3">
    <source>
        <dbReference type="EMBL" id="JAS56996.1"/>
    </source>
</evidence>
<feature type="compositionally biased region" description="Basic and acidic residues" evidence="2">
    <location>
        <begin position="55"/>
        <end position="64"/>
    </location>
</feature>
<evidence type="ECO:0000256" key="2">
    <source>
        <dbReference type="SAM" id="MobiDB-lite"/>
    </source>
</evidence>
<gene>
    <name evidence="3" type="ORF">g.1100</name>
</gene>
<dbReference type="GO" id="GO:0000977">
    <property type="term" value="F:RNA polymerase II transcription regulatory region sequence-specific DNA binding"/>
    <property type="evidence" value="ECO:0007669"/>
    <property type="project" value="TreeGrafter"/>
</dbReference>
<dbReference type="GO" id="GO:0000981">
    <property type="term" value="F:DNA-binding transcription factor activity, RNA polymerase II-specific"/>
    <property type="evidence" value="ECO:0007669"/>
    <property type="project" value="TreeGrafter"/>
</dbReference>
<keyword evidence="1" id="KW-0175">Coiled coil</keyword>
<reference evidence="3" key="1">
    <citation type="submission" date="2015-11" db="EMBL/GenBank/DDBJ databases">
        <title>De novo transcriptome assembly of four potential Pierce s Disease insect vectors from Arizona vineyards.</title>
        <authorList>
            <person name="Tassone E.E."/>
        </authorList>
    </citation>
    <scope>NUCLEOTIDE SEQUENCE</scope>
</reference>
<proteinExistence type="predicted"/>
<protein>
    <submittedName>
        <fullName evidence="3">Uncharacterized protein</fullName>
    </submittedName>
</protein>
<accession>A0A1B6G3H9</accession>
<dbReference type="GO" id="GO:0005634">
    <property type="term" value="C:nucleus"/>
    <property type="evidence" value="ECO:0007669"/>
    <property type="project" value="TreeGrafter"/>
</dbReference>
<feature type="region of interest" description="Disordered" evidence="2">
    <location>
        <begin position="41"/>
        <end position="64"/>
    </location>
</feature>
<organism evidence="3">
    <name type="scientific">Cuerna arida</name>
    <dbReference type="NCBI Taxonomy" id="1464854"/>
    <lineage>
        <taxon>Eukaryota</taxon>
        <taxon>Metazoa</taxon>
        <taxon>Ecdysozoa</taxon>
        <taxon>Arthropoda</taxon>
        <taxon>Hexapoda</taxon>
        <taxon>Insecta</taxon>
        <taxon>Pterygota</taxon>
        <taxon>Neoptera</taxon>
        <taxon>Paraneoptera</taxon>
        <taxon>Hemiptera</taxon>
        <taxon>Auchenorrhyncha</taxon>
        <taxon>Membracoidea</taxon>
        <taxon>Cicadellidae</taxon>
        <taxon>Cicadellinae</taxon>
        <taxon>Proconiini</taxon>
        <taxon>Cuerna</taxon>
    </lineage>
</organism>
<evidence type="ECO:0000256" key="1">
    <source>
        <dbReference type="ARBA" id="ARBA00023054"/>
    </source>
</evidence>
<dbReference type="AlphaFoldDB" id="A0A1B6G3H9"/>
<sequence>MDIQAMQSMDWLFKKERIYLLAQFWQQRATLAEKEVTALKEQLSASNQSPADKMSGSDDIKRSSAEVELNAKDKEISQLIEDVQRLQSSIGKLQENSANQIARLEEELEHKRQLISRLEARLDAQRDYEDLKRQLGFLKSIELPPNSEGDVKTLESLLLERTKAAQHQAEALKAPPCSTPSDMHGKLHLLIFTPCTTIG</sequence>
<dbReference type="EMBL" id="GECZ01012773">
    <property type="protein sequence ID" value="JAS56996.1"/>
    <property type="molecule type" value="Transcribed_RNA"/>
</dbReference>
<dbReference type="PANTHER" id="PTHR14043">
    <property type="entry name" value="CCAAT DISPLACEMENT PROTEIN-RELATED"/>
    <property type="match status" value="1"/>
</dbReference>
<dbReference type="PANTHER" id="PTHR14043:SF2">
    <property type="entry name" value="HOMEOBOX PROTEIN CUT"/>
    <property type="match status" value="1"/>
</dbReference>
<name>A0A1B6G3H9_9HEMI</name>